<name>A0ACB6RT15_9PLEO</name>
<evidence type="ECO:0000313" key="2">
    <source>
        <dbReference type="Proteomes" id="UP000799754"/>
    </source>
</evidence>
<dbReference type="Proteomes" id="UP000799754">
    <property type="component" value="Unassembled WGS sequence"/>
</dbReference>
<protein>
    <submittedName>
        <fullName evidence="1">Uncharacterized protein</fullName>
    </submittedName>
</protein>
<dbReference type="EMBL" id="MU006727">
    <property type="protein sequence ID" value="KAF2625036.1"/>
    <property type="molecule type" value="Genomic_DNA"/>
</dbReference>
<keyword evidence="2" id="KW-1185">Reference proteome</keyword>
<accession>A0ACB6RT15</accession>
<proteinExistence type="predicted"/>
<gene>
    <name evidence="1" type="ORF">BU25DRAFT_450155</name>
</gene>
<sequence length="398" mass="44578">MPSTRSKKPSAASAAAQEPPATLTTPTPTPNRKRKRPQKFDAGVNPTSKKSEKQPKSRLQKPKMKACTTRSKPAEAPQASQFAAAVQAEKILGAVSDRDSEDEEARIEELGDPNPEDEVEAASAAKPAAEPSADDFHPVASVRYRAAFEVAIDAVLAASDCSKGVRVRGIMMGDVWQWVDETVEDLQPCAVTVVNVAATVYPYNQHKGDRRQKVLQLKDEEVRAAKPPLLDDQLRQMQQLFLMRERQQMSSNSQSAAQPTAQSETPLPSSRPVWVDFDYEIPLKMHYHTLNFLEYSREYWNASAVDLIREQVVSQAKYDINALMSSSAGNGMEMPHWVSVFKLVPGNLIELRQRAPQWRKDYAGLNNDQKERVQQRLNRLRQCRERALQGGDDVELDQ</sequence>
<evidence type="ECO:0000313" key="1">
    <source>
        <dbReference type="EMBL" id="KAF2625036.1"/>
    </source>
</evidence>
<organism evidence="1 2">
    <name type="scientific">Macroventuria anomochaeta</name>
    <dbReference type="NCBI Taxonomy" id="301207"/>
    <lineage>
        <taxon>Eukaryota</taxon>
        <taxon>Fungi</taxon>
        <taxon>Dikarya</taxon>
        <taxon>Ascomycota</taxon>
        <taxon>Pezizomycotina</taxon>
        <taxon>Dothideomycetes</taxon>
        <taxon>Pleosporomycetidae</taxon>
        <taxon>Pleosporales</taxon>
        <taxon>Pleosporineae</taxon>
        <taxon>Didymellaceae</taxon>
        <taxon>Macroventuria</taxon>
    </lineage>
</organism>
<reference evidence="1" key="1">
    <citation type="journal article" date="2020" name="Stud. Mycol.">
        <title>101 Dothideomycetes genomes: a test case for predicting lifestyles and emergence of pathogens.</title>
        <authorList>
            <person name="Haridas S."/>
            <person name="Albert R."/>
            <person name="Binder M."/>
            <person name="Bloem J."/>
            <person name="Labutti K."/>
            <person name="Salamov A."/>
            <person name="Andreopoulos B."/>
            <person name="Baker S."/>
            <person name="Barry K."/>
            <person name="Bills G."/>
            <person name="Bluhm B."/>
            <person name="Cannon C."/>
            <person name="Castanera R."/>
            <person name="Culley D."/>
            <person name="Daum C."/>
            <person name="Ezra D."/>
            <person name="Gonzalez J."/>
            <person name="Henrissat B."/>
            <person name="Kuo A."/>
            <person name="Liang C."/>
            <person name="Lipzen A."/>
            <person name="Lutzoni F."/>
            <person name="Magnuson J."/>
            <person name="Mondo S."/>
            <person name="Nolan M."/>
            <person name="Ohm R."/>
            <person name="Pangilinan J."/>
            <person name="Park H.-J."/>
            <person name="Ramirez L."/>
            <person name="Alfaro M."/>
            <person name="Sun H."/>
            <person name="Tritt A."/>
            <person name="Yoshinaga Y."/>
            <person name="Zwiers L.-H."/>
            <person name="Turgeon B."/>
            <person name="Goodwin S."/>
            <person name="Spatafora J."/>
            <person name="Crous P."/>
            <person name="Grigoriev I."/>
        </authorList>
    </citation>
    <scope>NUCLEOTIDE SEQUENCE</scope>
    <source>
        <strain evidence="1">CBS 525.71</strain>
    </source>
</reference>
<comment type="caution">
    <text evidence="1">The sequence shown here is derived from an EMBL/GenBank/DDBJ whole genome shotgun (WGS) entry which is preliminary data.</text>
</comment>